<sequence length="57" mass="6381">MRQFKIVIEKHPDGYVAYPIGITGAVVGQGETYEEVLADVKSALVYYLEEFGEQDTL</sequence>
<comment type="caution">
    <text evidence="1">The sequence shown here is derived from an EMBL/GenBank/DDBJ whole genome shotgun (WGS) entry which is preliminary data.</text>
</comment>
<accession>I4FWD3</accession>
<dbReference type="HOGENOM" id="CLU_114047_8_0_3"/>
<evidence type="ECO:0000313" key="2">
    <source>
        <dbReference type="Proteomes" id="UP000003172"/>
    </source>
</evidence>
<proteinExistence type="predicted"/>
<name>I4FWD3_MICAE</name>
<evidence type="ECO:0000313" key="1">
    <source>
        <dbReference type="EMBL" id="CCH99958.1"/>
    </source>
</evidence>
<organism evidence="1 2">
    <name type="scientific">Microcystis aeruginosa PCC 9717</name>
    <dbReference type="NCBI Taxonomy" id="1160286"/>
    <lineage>
        <taxon>Bacteria</taxon>
        <taxon>Bacillati</taxon>
        <taxon>Cyanobacteriota</taxon>
        <taxon>Cyanophyceae</taxon>
        <taxon>Oscillatoriophycideae</taxon>
        <taxon>Chroococcales</taxon>
        <taxon>Microcystaceae</taxon>
        <taxon>Microcystis</taxon>
    </lineage>
</organism>
<dbReference type="RefSeq" id="WP_002763398.1">
    <property type="nucleotide sequence ID" value="NZ_HE972766.1"/>
</dbReference>
<dbReference type="InterPro" id="IPR035069">
    <property type="entry name" value="TTHA1013/TTHA0281-like"/>
</dbReference>
<protein>
    <recommendedName>
        <fullName evidence="3">HicB-like antitoxin of toxin-antitoxin system domain-containing protein</fullName>
    </recommendedName>
</protein>
<reference evidence="1 2" key="1">
    <citation type="submission" date="2012-04" db="EMBL/GenBank/DDBJ databases">
        <authorList>
            <person name="Genoscope - CEA"/>
        </authorList>
    </citation>
    <scope>NUCLEOTIDE SEQUENCE [LARGE SCALE GENOMIC DNA]</scope>
    <source>
        <strain evidence="1 2">9717</strain>
    </source>
</reference>
<gene>
    <name evidence="1" type="ORF">MICAB_7050001</name>
</gene>
<evidence type="ECO:0008006" key="3">
    <source>
        <dbReference type="Google" id="ProtNLM"/>
    </source>
</evidence>
<dbReference type="Gene3D" id="3.30.160.250">
    <property type="match status" value="1"/>
</dbReference>
<dbReference type="EMBL" id="CAII01000674">
    <property type="protein sequence ID" value="CCH99958.1"/>
    <property type="molecule type" value="Genomic_DNA"/>
</dbReference>
<dbReference type="SUPFAM" id="SSF143100">
    <property type="entry name" value="TTHA1013/TTHA0281-like"/>
    <property type="match status" value="1"/>
</dbReference>
<dbReference type="AlphaFoldDB" id="I4FWD3"/>
<dbReference type="Proteomes" id="UP000003172">
    <property type="component" value="Unassembled WGS sequence"/>
</dbReference>